<feature type="domain" description="SCP" evidence="2">
    <location>
        <begin position="77"/>
        <end position="233"/>
    </location>
</feature>
<dbReference type="CDD" id="cd05382">
    <property type="entry name" value="CAP_GAPR1-like"/>
    <property type="match status" value="1"/>
</dbReference>
<evidence type="ECO:0000256" key="1">
    <source>
        <dbReference type="SAM" id="MobiDB-lite"/>
    </source>
</evidence>
<dbReference type="PRINTS" id="PR00837">
    <property type="entry name" value="V5TPXLIKE"/>
</dbReference>
<dbReference type="VEuPathDB" id="CryptoDB:Cvel_9309"/>
<gene>
    <name evidence="3" type="ORF">Cvel_9309</name>
</gene>
<feature type="region of interest" description="Disordered" evidence="1">
    <location>
        <begin position="1"/>
        <end position="35"/>
    </location>
</feature>
<evidence type="ECO:0000313" key="3">
    <source>
        <dbReference type="EMBL" id="CEM49275.1"/>
    </source>
</evidence>
<dbReference type="InterPro" id="IPR034113">
    <property type="entry name" value="SCP_GAPR1-like"/>
</dbReference>
<dbReference type="InterPro" id="IPR014044">
    <property type="entry name" value="CAP_dom"/>
</dbReference>
<dbReference type="InterPro" id="IPR035940">
    <property type="entry name" value="CAP_sf"/>
</dbReference>
<organism evidence="3">
    <name type="scientific">Chromera velia CCMP2878</name>
    <dbReference type="NCBI Taxonomy" id="1169474"/>
    <lineage>
        <taxon>Eukaryota</taxon>
        <taxon>Sar</taxon>
        <taxon>Alveolata</taxon>
        <taxon>Colpodellida</taxon>
        <taxon>Chromeraceae</taxon>
        <taxon>Chromera</taxon>
    </lineage>
</organism>
<name>A0A0G4HXP2_9ALVE</name>
<dbReference type="PANTHER" id="PTHR10334">
    <property type="entry name" value="CYSTEINE-RICH SECRETORY PROTEIN-RELATED"/>
    <property type="match status" value="1"/>
</dbReference>
<dbReference type="SUPFAM" id="SSF55797">
    <property type="entry name" value="PR-1-like"/>
    <property type="match status" value="1"/>
</dbReference>
<dbReference type="PROSITE" id="PS01009">
    <property type="entry name" value="CRISP_1"/>
    <property type="match status" value="1"/>
</dbReference>
<dbReference type="EMBL" id="CDMZ01004283">
    <property type="protein sequence ID" value="CEM49275.1"/>
    <property type="molecule type" value="Genomic_DNA"/>
</dbReference>
<dbReference type="Pfam" id="PF00188">
    <property type="entry name" value="CAP"/>
    <property type="match status" value="1"/>
</dbReference>
<reference evidence="3" key="1">
    <citation type="submission" date="2014-11" db="EMBL/GenBank/DDBJ databases">
        <authorList>
            <person name="Otto D Thomas"/>
            <person name="Naeem Raeece"/>
        </authorList>
    </citation>
    <scope>NUCLEOTIDE SEQUENCE</scope>
</reference>
<evidence type="ECO:0000259" key="2">
    <source>
        <dbReference type="SMART" id="SM00198"/>
    </source>
</evidence>
<dbReference type="InterPro" id="IPR001283">
    <property type="entry name" value="CRISP-related"/>
</dbReference>
<protein>
    <recommendedName>
        <fullName evidence="2">SCP domain-containing protein</fullName>
    </recommendedName>
</protein>
<dbReference type="Gene3D" id="3.40.33.10">
    <property type="entry name" value="CAP"/>
    <property type="match status" value="1"/>
</dbReference>
<dbReference type="SMART" id="SM00198">
    <property type="entry name" value="SCP"/>
    <property type="match status" value="1"/>
</dbReference>
<dbReference type="AlphaFoldDB" id="A0A0G4HXP2"/>
<dbReference type="GO" id="GO:0005576">
    <property type="term" value="C:extracellular region"/>
    <property type="evidence" value="ECO:0007669"/>
    <property type="project" value="InterPro"/>
</dbReference>
<dbReference type="InterPro" id="IPR018244">
    <property type="entry name" value="Allrgn_V5/Tpx1_CS"/>
</dbReference>
<sequence>MGCSASTAKDPSEAGGRLDASTVSKPPVQQAAGEMRQPAVAAAVVKTAEEPTVEAKISSATKEMVTNNGGGARKVPKWIQETLDTHNALRAKHGVPPLKWSDESAEKAQLCADYCGGKDTMHHCHCSLSACIAWVRMPASLFLPFRLPVPPLSAVFFGTPGFFGAADAVQSWYDEINNPGYQWNARTAEGGAPGCGHFTQVVWRDTSEVGMAADAYGKGYIVANYWPAGNMQGNYGENVPQLGAAAQKRKEVRRTPFEGTLTSLDDPDASVIDSCPINSIQDKIRAELQAGRPVKISYSPSPNGKIEYSFTNGMMGSCSFG</sequence>
<accession>A0A0G4HXP2</accession>
<dbReference type="PhylomeDB" id="A0A0G4HXP2"/>
<proteinExistence type="predicted"/>